<evidence type="ECO:0000313" key="10">
    <source>
        <dbReference type="Proteomes" id="UP000001661"/>
    </source>
</evidence>
<dbReference type="PANTHER" id="PTHR43297">
    <property type="entry name" value="OLIGOPEPTIDE TRANSPORT ATP-BINDING PROTEIN APPD"/>
    <property type="match status" value="1"/>
</dbReference>
<evidence type="ECO:0000256" key="4">
    <source>
        <dbReference type="ARBA" id="ARBA00022475"/>
    </source>
</evidence>
<keyword evidence="6" id="KW-0067">ATP-binding</keyword>
<dbReference type="InterPro" id="IPR013563">
    <property type="entry name" value="Oligopep_ABC_C"/>
</dbReference>
<dbReference type="InterPro" id="IPR050388">
    <property type="entry name" value="ABC_Ni/Peptide_Import"/>
</dbReference>
<dbReference type="HOGENOM" id="CLU_000604_1_23_9"/>
<dbReference type="NCBIfam" id="TIGR01727">
    <property type="entry name" value="oligo_HPY"/>
    <property type="match status" value="1"/>
</dbReference>
<dbReference type="Pfam" id="PF08352">
    <property type="entry name" value="oligo_HPY"/>
    <property type="match status" value="1"/>
</dbReference>
<keyword evidence="5" id="KW-0547">Nucleotide-binding</keyword>
<dbReference type="SUPFAM" id="SSF52540">
    <property type="entry name" value="P-loop containing nucleoside triphosphate hydrolases"/>
    <property type="match status" value="1"/>
</dbReference>
<dbReference type="GO" id="GO:0005886">
    <property type="term" value="C:plasma membrane"/>
    <property type="evidence" value="ECO:0007669"/>
    <property type="project" value="UniProtKB-SubCell"/>
</dbReference>
<reference evidence="9 10" key="1">
    <citation type="journal article" date="2010" name="Stand. Genomic Sci.">
        <title>Complete genome sequence of Acetohalobium arabaticum type strain (Z-7288).</title>
        <authorList>
            <person name="Sikorski J."/>
            <person name="Lapidus A."/>
            <person name="Chertkov O."/>
            <person name="Lucas S."/>
            <person name="Copeland A."/>
            <person name="Glavina Del Rio T."/>
            <person name="Nolan M."/>
            <person name="Tice H."/>
            <person name="Cheng J.F."/>
            <person name="Han C."/>
            <person name="Brambilla E."/>
            <person name="Pitluck S."/>
            <person name="Liolios K."/>
            <person name="Ivanova N."/>
            <person name="Mavromatis K."/>
            <person name="Mikhailova N."/>
            <person name="Pati A."/>
            <person name="Bruce D."/>
            <person name="Detter C."/>
            <person name="Tapia R."/>
            <person name="Goodwin L."/>
            <person name="Chen A."/>
            <person name="Palaniappan K."/>
            <person name="Land M."/>
            <person name="Hauser L."/>
            <person name="Chang Y.J."/>
            <person name="Jeffries C.D."/>
            <person name="Rohde M."/>
            <person name="Goker M."/>
            <person name="Spring S."/>
            <person name="Woyke T."/>
            <person name="Bristow J."/>
            <person name="Eisen J.A."/>
            <person name="Markowitz V."/>
            <person name="Hugenholtz P."/>
            <person name="Kyrpides N.C."/>
            <person name="Klenk H.P."/>
        </authorList>
    </citation>
    <scope>NUCLEOTIDE SEQUENCE [LARGE SCALE GENOMIC DNA]</scope>
    <source>
        <strain evidence="10">ATCC 49924 / DSM 5501 / Z-7288</strain>
    </source>
</reference>
<dbReference type="Gene3D" id="3.40.50.300">
    <property type="entry name" value="P-loop containing nucleotide triphosphate hydrolases"/>
    <property type="match status" value="1"/>
</dbReference>
<comment type="similarity">
    <text evidence="2">Belongs to the ABC transporter superfamily.</text>
</comment>
<organism evidence="9 10">
    <name type="scientific">Acetohalobium arabaticum (strain ATCC 49924 / DSM 5501 / Z-7288)</name>
    <dbReference type="NCBI Taxonomy" id="574087"/>
    <lineage>
        <taxon>Bacteria</taxon>
        <taxon>Bacillati</taxon>
        <taxon>Bacillota</taxon>
        <taxon>Clostridia</taxon>
        <taxon>Halanaerobiales</taxon>
        <taxon>Halobacteroidaceae</taxon>
        <taxon>Acetohalobium</taxon>
    </lineage>
</organism>
<dbReference type="STRING" id="574087.Acear_0631"/>
<feature type="domain" description="ABC transporter" evidence="8">
    <location>
        <begin position="6"/>
        <end position="257"/>
    </location>
</feature>
<dbReference type="PROSITE" id="PS50893">
    <property type="entry name" value="ABC_TRANSPORTER_2"/>
    <property type="match status" value="1"/>
</dbReference>
<evidence type="ECO:0000259" key="8">
    <source>
        <dbReference type="PROSITE" id="PS50893"/>
    </source>
</evidence>
<dbReference type="GO" id="GO:0015833">
    <property type="term" value="P:peptide transport"/>
    <property type="evidence" value="ECO:0007669"/>
    <property type="project" value="InterPro"/>
</dbReference>
<dbReference type="SMART" id="SM00382">
    <property type="entry name" value="AAA"/>
    <property type="match status" value="1"/>
</dbReference>
<keyword evidence="10" id="KW-1185">Reference proteome</keyword>
<protein>
    <submittedName>
        <fullName evidence="9">Oligopeptide/dipeptide ABC transporter, ATPase subunit</fullName>
    </submittedName>
</protein>
<name>D9QVB4_ACEAZ</name>
<dbReference type="KEGG" id="aar:Acear_0631"/>
<dbReference type="PROSITE" id="PS00211">
    <property type="entry name" value="ABC_TRANSPORTER_1"/>
    <property type="match status" value="1"/>
</dbReference>
<dbReference type="PANTHER" id="PTHR43297:SF2">
    <property type="entry name" value="DIPEPTIDE TRANSPORT ATP-BINDING PROTEIN DPPD"/>
    <property type="match status" value="1"/>
</dbReference>
<dbReference type="eggNOG" id="COG0444">
    <property type="taxonomic scope" value="Bacteria"/>
</dbReference>
<dbReference type="InterPro" id="IPR003593">
    <property type="entry name" value="AAA+_ATPase"/>
</dbReference>
<evidence type="ECO:0000256" key="1">
    <source>
        <dbReference type="ARBA" id="ARBA00004202"/>
    </source>
</evidence>
<dbReference type="InterPro" id="IPR003439">
    <property type="entry name" value="ABC_transporter-like_ATP-bd"/>
</dbReference>
<dbReference type="GO" id="GO:0016887">
    <property type="term" value="F:ATP hydrolysis activity"/>
    <property type="evidence" value="ECO:0007669"/>
    <property type="project" value="InterPro"/>
</dbReference>
<evidence type="ECO:0000256" key="5">
    <source>
        <dbReference type="ARBA" id="ARBA00022741"/>
    </source>
</evidence>
<dbReference type="InterPro" id="IPR027417">
    <property type="entry name" value="P-loop_NTPase"/>
</dbReference>
<dbReference type="CDD" id="cd03257">
    <property type="entry name" value="ABC_NikE_OppD_transporters"/>
    <property type="match status" value="1"/>
</dbReference>
<dbReference type="GO" id="GO:0005524">
    <property type="term" value="F:ATP binding"/>
    <property type="evidence" value="ECO:0007669"/>
    <property type="project" value="UniProtKB-KW"/>
</dbReference>
<dbReference type="Pfam" id="PF00005">
    <property type="entry name" value="ABC_tran"/>
    <property type="match status" value="1"/>
</dbReference>
<evidence type="ECO:0000256" key="6">
    <source>
        <dbReference type="ARBA" id="ARBA00022840"/>
    </source>
</evidence>
<dbReference type="EMBL" id="CP002105">
    <property type="protein sequence ID" value="ADL12173.1"/>
    <property type="molecule type" value="Genomic_DNA"/>
</dbReference>
<keyword evidence="4" id="KW-1003">Cell membrane</keyword>
<keyword evidence="7" id="KW-0472">Membrane</keyword>
<evidence type="ECO:0000256" key="2">
    <source>
        <dbReference type="ARBA" id="ARBA00005417"/>
    </source>
</evidence>
<dbReference type="Proteomes" id="UP000001661">
    <property type="component" value="Chromosome"/>
</dbReference>
<accession>D9QVB4</accession>
<dbReference type="InterPro" id="IPR017871">
    <property type="entry name" value="ABC_transporter-like_CS"/>
</dbReference>
<evidence type="ECO:0000256" key="7">
    <source>
        <dbReference type="ARBA" id="ARBA00023136"/>
    </source>
</evidence>
<sequence length="331" mass="36668">MKSRLLKVNNLRTCFHTSEGKVPAVDGVNFHLNKGEIVAIVGESGSGKSVTALSIMNSIPSPPGSIEAGEIIFNNEDILEKSEKEMRKIRGNEISMIFQDPGTALNPVFTIGRQISESLELHKGLSRKEGKKQAVELLRMVGIPSPKECISEYPHQLSGGMKQRVMIAMALSCKPELLIADEPTTGLDVTIQAQILEIMKDLKEELEMAILIITHDLGVVAEMSERVVVMYAGKVVEIAEVKDLFKHPKHPYTRGLLASIPSLTKSEDRLNVIGGSIPEPTELSEGCSFYERCEYAKEICKKEEPSLRNIADNRYLSCWIDTKEYISEVVV</sequence>
<gene>
    <name evidence="9" type="ordered locus">Acear_0631</name>
</gene>
<dbReference type="FunFam" id="3.40.50.300:FF:000016">
    <property type="entry name" value="Oligopeptide ABC transporter ATP-binding component"/>
    <property type="match status" value="1"/>
</dbReference>
<dbReference type="AlphaFoldDB" id="D9QVB4"/>
<proteinExistence type="inferred from homology"/>
<keyword evidence="3" id="KW-0813">Transport</keyword>
<evidence type="ECO:0000256" key="3">
    <source>
        <dbReference type="ARBA" id="ARBA00022448"/>
    </source>
</evidence>
<dbReference type="RefSeq" id="WP_013277619.1">
    <property type="nucleotide sequence ID" value="NC_014378.1"/>
</dbReference>
<evidence type="ECO:0000313" key="9">
    <source>
        <dbReference type="EMBL" id="ADL12173.1"/>
    </source>
</evidence>
<dbReference type="OrthoDB" id="41661at2"/>
<comment type="subcellular location">
    <subcellularLocation>
        <location evidence="1">Cell membrane</location>
        <topology evidence="1">Peripheral membrane protein</topology>
    </subcellularLocation>
</comment>